<comment type="caution">
    <text evidence="1">The sequence shown here is derived from an EMBL/GenBank/DDBJ whole genome shotgun (WGS) entry which is preliminary data.</text>
</comment>
<sequence>MPTRCRSYFLSSNKDEAAVETSLNRIKSCTKACLESITWVKIKLSKNLVSVTRRTITGPIFHSALTHSISAHQIEGYFQKA</sequence>
<gene>
    <name evidence="1" type="ORF">CUMW_079360</name>
</gene>
<dbReference type="EMBL" id="BDQV01000022">
    <property type="protein sequence ID" value="GAY44058.1"/>
    <property type="molecule type" value="Genomic_DNA"/>
</dbReference>
<dbReference type="AlphaFoldDB" id="A0A2H5NVA3"/>
<accession>A0A2H5NVA3</accession>
<evidence type="ECO:0000313" key="2">
    <source>
        <dbReference type="Proteomes" id="UP000236630"/>
    </source>
</evidence>
<name>A0A2H5NVA3_CITUN</name>
<organism evidence="1 2">
    <name type="scientific">Citrus unshiu</name>
    <name type="common">Satsuma mandarin</name>
    <name type="synonym">Citrus nobilis var. unshiu</name>
    <dbReference type="NCBI Taxonomy" id="55188"/>
    <lineage>
        <taxon>Eukaryota</taxon>
        <taxon>Viridiplantae</taxon>
        <taxon>Streptophyta</taxon>
        <taxon>Embryophyta</taxon>
        <taxon>Tracheophyta</taxon>
        <taxon>Spermatophyta</taxon>
        <taxon>Magnoliopsida</taxon>
        <taxon>eudicotyledons</taxon>
        <taxon>Gunneridae</taxon>
        <taxon>Pentapetalae</taxon>
        <taxon>rosids</taxon>
        <taxon>malvids</taxon>
        <taxon>Sapindales</taxon>
        <taxon>Rutaceae</taxon>
        <taxon>Aurantioideae</taxon>
        <taxon>Citrus</taxon>
    </lineage>
</organism>
<reference evidence="1 2" key="1">
    <citation type="journal article" date="2017" name="Front. Genet.">
        <title>Draft sequencing of the heterozygous diploid genome of Satsuma (Citrus unshiu Marc.) using a hybrid assembly approach.</title>
        <authorList>
            <person name="Shimizu T."/>
            <person name="Tanizawa Y."/>
            <person name="Mochizuki T."/>
            <person name="Nagasaki H."/>
            <person name="Yoshioka T."/>
            <person name="Toyoda A."/>
            <person name="Fujiyama A."/>
            <person name="Kaminuma E."/>
            <person name="Nakamura Y."/>
        </authorList>
    </citation>
    <scope>NUCLEOTIDE SEQUENCE [LARGE SCALE GENOMIC DNA]</scope>
    <source>
        <strain evidence="2">cv. Miyagawa wase</strain>
    </source>
</reference>
<protein>
    <submittedName>
        <fullName evidence="1">Uncharacterized protein</fullName>
    </submittedName>
</protein>
<proteinExistence type="predicted"/>
<keyword evidence="2" id="KW-1185">Reference proteome</keyword>
<evidence type="ECO:0000313" key="1">
    <source>
        <dbReference type="EMBL" id="GAY44058.1"/>
    </source>
</evidence>
<dbReference type="Proteomes" id="UP000236630">
    <property type="component" value="Unassembled WGS sequence"/>
</dbReference>